<comment type="catalytic activity">
    <reaction evidence="7">
        <text>[thioredoxin]-disulfide + L-methionine + H2O = L-methionine (S)-S-oxide + [thioredoxin]-dithiol</text>
        <dbReference type="Rhea" id="RHEA:19993"/>
        <dbReference type="Rhea" id="RHEA-COMP:10698"/>
        <dbReference type="Rhea" id="RHEA-COMP:10700"/>
        <dbReference type="ChEBI" id="CHEBI:15377"/>
        <dbReference type="ChEBI" id="CHEBI:29950"/>
        <dbReference type="ChEBI" id="CHEBI:50058"/>
        <dbReference type="ChEBI" id="CHEBI:57844"/>
        <dbReference type="ChEBI" id="CHEBI:58772"/>
        <dbReference type="EC" id="1.8.4.11"/>
    </reaction>
</comment>
<evidence type="ECO:0000256" key="5">
    <source>
        <dbReference type="ARBA" id="ARBA00030643"/>
    </source>
</evidence>
<dbReference type="GO" id="GO:0008113">
    <property type="term" value="F:peptide-methionine (S)-S-oxide reductase activity"/>
    <property type="evidence" value="ECO:0000318"/>
    <property type="project" value="GO_Central"/>
</dbReference>
<name>B8LD15_THAPS</name>
<dbReference type="OMA" id="STMHSEV"/>
<dbReference type="GeneID" id="7449880"/>
<evidence type="ECO:0000256" key="7">
    <source>
        <dbReference type="ARBA" id="ARBA00048782"/>
    </source>
</evidence>
<dbReference type="RefSeq" id="XP_002296999.1">
    <property type="nucleotide sequence ID" value="XM_002296963.1"/>
</dbReference>
<dbReference type="EC" id="1.8.4.11" evidence="2"/>
<dbReference type="Gene3D" id="3.30.1060.10">
    <property type="entry name" value="Peptide methionine sulphoxide reductase MsrA"/>
    <property type="match status" value="1"/>
</dbReference>
<dbReference type="InterPro" id="IPR036509">
    <property type="entry name" value="Met_Sox_Rdtase_MsrA_sf"/>
</dbReference>
<organism evidence="9 10">
    <name type="scientific">Thalassiosira pseudonana</name>
    <name type="common">Marine diatom</name>
    <name type="synonym">Cyclotella nana</name>
    <dbReference type="NCBI Taxonomy" id="35128"/>
    <lineage>
        <taxon>Eukaryota</taxon>
        <taxon>Sar</taxon>
        <taxon>Stramenopiles</taxon>
        <taxon>Ochrophyta</taxon>
        <taxon>Bacillariophyta</taxon>
        <taxon>Coscinodiscophyceae</taxon>
        <taxon>Thalassiosirophycidae</taxon>
        <taxon>Thalassiosirales</taxon>
        <taxon>Thalassiosiraceae</taxon>
        <taxon>Thalassiosira</taxon>
    </lineage>
</organism>
<keyword evidence="3 9" id="KW-0560">Oxidoreductase</keyword>
<dbReference type="PaxDb" id="35128-Thaps38285"/>
<dbReference type="GO" id="GO:0033744">
    <property type="term" value="F:L-methionine:thioredoxin-disulfide S-oxidoreductase activity"/>
    <property type="evidence" value="ECO:0007669"/>
    <property type="project" value="RHEA"/>
</dbReference>
<evidence type="ECO:0000313" key="9">
    <source>
        <dbReference type="EMBL" id="EED86727.1"/>
    </source>
</evidence>
<reference evidence="9 10" key="2">
    <citation type="journal article" date="2008" name="Nature">
        <title>The Phaeodactylum genome reveals the evolutionary history of diatom genomes.</title>
        <authorList>
            <person name="Bowler C."/>
            <person name="Allen A.E."/>
            <person name="Badger J.H."/>
            <person name="Grimwood J."/>
            <person name="Jabbari K."/>
            <person name="Kuo A."/>
            <person name="Maheswari U."/>
            <person name="Martens C."/>
            <person name="Maumus F."/>
            <person name="Otillar R.P."/>
            <person name="Rayko E."/>
            <person name="Salamov A."/>
            <person name="Vandepoele K."/>
            <person name="Beszteri B."/>
            <person name="Gruber A."/>
            <person name="Heijde M."/>
            <person name="Katinka M."/>
            <person name="Mock T."/>
            <person name="Valentin K."/>
            <person name="Verret F."/>
            <person name="Berges J.A."/>
            <person name="Brownlee C."/>
            <person name="Cadoret J.P."/>
            <person name="Chiovitti A."/>
            <person name="Choi C.J."/>
            <person name="Coesel S."/>
            <person name="De Martino A."/>
            <person name="Detter J.C."/>
            <person name="Durkin C."/>
            <person name="Falciatore A."/>
            <person name="Fournet J."/>
            <person name="Haruta M."/>
            <person name="Huysman M.J."/>
            <person name="Jenkins B.D."/>
            <person name="Jiroutova K."/>
            <person name="Jorgensen R.E."/>
            <person name="Joubert Y."/>
            <person name="Kaplan A."/>
            <person name="Kroger N."/>
            <person name="Kroth P.G."/>
            <person name="La Roche J."/>
            <person name="Lindquist E."/>
            <person name="Lommer M."/>
            <person name="Martin-Jezequel V."/>
            <person name="Lopez P.J."/>
            <person name="Lucas S."/>
            <person name="Mangogna M."/>
            <person name="McGinnis K."/>
            <person name="Medlin L.K."/>
            <person name="Montsant A."/>
            <person name="Oudot-Le Secq M.P."/>
            <person name="Napoli C."/>
            <person name="Obornik M."/>
            <person name="Parker M.S."/>
            <person name="Petit J.L."/>
            <person name="Porcel B.M."/>
            <person name="Poulsen N."/>
            <person name="Robison M."/>
            <person name="Rychlewski L."/>
            <person name="Rynearson T.A."/>
            <person name="Schmutz J."/>
            <person name="Shapiro H."/>
            <person name="Siaut M."/>
            <person name="Stanley M."/>
            <person name="Sussman M.R."/>
            <person name="Taylor A.R."/>
            <person name="Vardi A."/>
            <person name="von Dassow P."/>
            <person name="Vyverman W."/>
            <person name="Willis A."/>
            <person name="Wyrwicz L.S."/>
            <person name="Rokhsar D.S."/>
            <person name="Weissenbach J."/>
            <person name="Armbrust E.V."/>
            <person name="Green B.R."/>
            <person name="Van de Peer Y."/>
            <person name="Grigoriev I.V."/>
        </authorList>
    </citation>
    <scope>NUCLEOTIDE SEQUENCE [LARGE SCALE GENOMIC DNA]</scope>
    <source>
        <strain evidence="9 10">CCMP1335</strain>
    </source>
</reference>
<dbReference type="InterPro" id="IPR050162">
    <property type="entry name" value="MsrA_MetSO_reductase"/>
</dbReference>
<keyword evidence="10" id="KW-1185">Reference proteome</keyword>
<comment type="similarity">
    <text evidence="1">Belongs to the MsrA Met sulfoxide reductase family.</text>
</comment>
<evidence type="ECO:0000313" key="10">
    <source>
        <dbReference type="Proteomes" id="UP000001449"/>
    </source>
</evidence>
<comment type="catalytic activity">
    <reaction evidence="6">
        <text>L-methionyl-[protein] + [thioredoxin]-disulfide + H2O = L-methionyl-(S)-S-oxide-[protein] + [thioredoxin]-dithiol</text>
        <dbReference type="Rhea" id="RHEA:14217"/>
        <dbReference type="Rhea" id="RHEA-COMP:10698"/>
        <dbReference type="Rhea" id="RHEA-COMP:10700"/>
        <dbReference type="Rhea" id="RHEA-COMP:12313"/>
        <dbReference type="Rhea" id="RHEA-COMP:12315"/>
        <dbReference type="ChEBI" id="CHEBI:15377"/>
        <dbReference type="ChEBI" id="CHEBI:16044"/>
        <dbReference type="ChEBI" id="CHEBI:29950"/>
        <dbReference type="ChEBI" id="CHEBI:44120"/>
        <dbReference type="ChEBI" id="CHEBI:50058"/>
        <dbReference type="EC" id="1.8.4.11"/>
    </reaction>
</comment>
<evidence type="ECO:0000256" key="3">
    <source>
        <dbReference type="ARBA" id="ARBA00023002"/>
    </source>
</evidence>
<evidence type="ECO:0000256" key="1">
    <source>
        <dbReference type="ARBA" id="ARBA00005591"/>
    </source>
</evidence>
<dbReference type="GO" id="GO:0034599">
    <property type="term" value="P:cellular response to oxidative stress"/>
    <property type="evidence" value="ECO:0000318"/>
    <property type="project" value="GO_Central"/>
</dbReference>
<dbReference type="InterPro" id="IPR002569">
    <property type="entry name" value="Met_Sox_Rdtase_MsrA_dom"/>
</dbReference>
<evidence type="ECO:0000256" key="2">
    <source>
        <dbReference type="ARBA" id="ARBA00012502"/>
    </source>
</evidence>
<protein>
    <recommendedName>
        <fullName evidence="2">peptide-methionine (S)-S-oxide reductase</fullName>
        <ecNumber evidence="2">1.8.4.11</ecNumber>
    </recommendedName>
    <alternativeName>
        <fullName evidence="5">Peptide-methionine (S)-S-oxide reductase</fullName>
    </alternativeName>
    <alternativeName>
        <fullName evidence="4">Protein-methionine-S-oxide reductase</fullName>
    </alternativeName>
</protein>
<evidence type="ECO:0000256" key="6">
    <source>
        <dbReference type="ARBA" id="ARBA00047806"/>
    </source>
</evidence>
<proteinExistence type="inferred from homology"/>
<dbReference type="InParanoid" id="B8LD15"/>
<evidence type="ECO:0000259" key="8">
    <source>
        <dbReference type="Pfam" id="PF01625"/>
    </source>
</evidence>
<gene>
    <name evidence="9" type="primary">PMSR1</name>
    <name evidence="9" type="ORF">THAPSDRAFT_38285</name>
</gene>
<dbReference type="NCBIfam" id="TIGR00401">
    <property type="entry name" value="msrA"/>
    <property type="match status" value="1"/>
</dbReference>
<dbReference type="EMBL" id="DS999419">
    <property type="protein sequence ID" value="EED86727.1"/>
    <property type="molecule type" value="Genomic_DNA"/>
</dbReference>
<dbReference type="KEGG" id="tps:THAPSDRAFT_38285"/>
<dbReference type="AlphaFoldDB" id="B8LD15"/>
<evidence type="ECO:0000256" key="4">
    <source>
        <dbReference type="ARBA" id="ARBA00030273"/>
    </source>
</evidence>
<dbReference type="GO" id="GO:0005737">
    <property type="term" value="C:cytoplasm"/>
    <property type="evidence" value="ECO:0000318"/>
    <property type="project" value="GO_Central"/>
</dbReference>
<feature type="non-terminal residue" evidence="9">
    <location>
        <position position="1"/>
    </location>
</feature>
<dbReference type="eggNOG" id="KOG1635">
    <property type="taxonomic scope" value="Eukaryota"/>
</dbReference>
<dbReference type="STRING" id="35128.B8LD15"/>
<feature type="domain" description="Peptide methionine sulphoxide reductase MsrA" evidence="8">
    <location>
        <begin position="1"/>
        <end position="145"/>
    </location>
</feature>
<reference evidence="9 10" key="1">
    <citation type="journal article" date="2004" name="Science">
        <title>The genome of the diatom Thalassiosira pseudonana: ecology, evolution, and metabolism.</title>
        <authorList>
            <person name="Armbrust E.V."/>
            <person name="Berges J.A."/>
            <person name="Bowler C."/>
            <person name="Green B.R."/>
            <person name="Martinez D."/>
            <person name="Putnam N.H."/>
            <person name="Zhou S."/>
            <person name="Allen A.E."/>
            <person name="Apt K.E."/>
            <person name="Bechner M."/>
            <person name="Brzezinski M.A."/>
            <person name="Chaal B.K."/>
            <person name="Chiovitti A."/>
            <person name="Davis A.K."/>
            <person name="Demarest M.S."/>
            <person name="Detter J.C."/>
            <person name="Glavina T."/>
            <person name="Goodstein D."/>
            <person name="Hadi M.Z."/>
            <person name="Hellsten U."/>
            <person name="Hildebrand M."/>
            <person name="Jenkins B.D."/>
            <person name="Jurka J."/>
            <person name="Kapitonov V.V."/>
            <person name="Kroger N."/>
            <person name="Lau W.W."/>
            <person name="Lane T.W."/>
            <person name="Larimer F.W."/>
            <person name="Lippmeier J.C."/>
            <person name="Lucas S."/>
            <person name="Medina M."/>
            <person name="Montsant A."/>
            <person name="Obornik M."/>
            <person name="Parker M.S."/>
            <person name="Palenik B."/>
            <person name="Pazour G.J."/>
            <person name="Richardson P.M."/>
            <person name="Rynearson T.A."/>
            <person name="Saito M.A."/>
            <person name="Schwartz D.C."/>
            <person name="Thamatrakoln K."/>
            <person name="Valentin K."/>
            <person name="Vardi A."/>
            <person name="Wilkerson F.P."/>
            <person name="Rokhsar D.S."/>
        </authorList>
    </citation>
    <scope>NUCLEOTIDE SEQUENCE [LARGE SCALE GENOMIC DNA]</scope>
    <source>
        <strain evidence="9 10">CCMP1335</strain>
    </source>
</reference>
<dbReference type="PANTHER" id="PTHR42799">
    <property type="entry name" value="MITOCHONDRIAL PEPTIDE METHIONINE SULFOXIDE REDUCTASE"/>
    <property type="match status" value="1"/>
</dbReference>
<dbReference type="HAMAP" id="MF_01401">
    <property type="entry name" value="MsrA"/>
    <property type="match status" value="1"/>
</dbReference>
<dbReference type="HOGENOM" id="CLU_031040_10_2_1"/>
<accession>B8LD15</accession>
<dbReference type="Pfam" id="PF01625">
    <property type="entry name" value="PMSR"/>
    <property type="match status" value="1"/>
</dbReference>
<sequence length="160" mass="17918">ATFGLGCFWGGELAYQRTPGVISTHVGYTQGNVPNPSYEEVCTGTTGHTEAIRIIYDPSVVNYQSLVQLGLDRLGDDVFKLNQVGNDRGTQYRSGIYYHSNEQRQIAEEMLAKYADRGEVQIELKKTEVFYIAEEYHQQYLLKGGQSAKKGSSESIRCYG</sequence>
<dbReference type="SUPFAM" id="SSF55068">
    <property type="entry name" value="Peptide methionine sulfoxide reductase"/>
    <property type="match status" value="1"/>
</dbReference>
<dbReference type="PANTHER" id="PTHR42799:SF2">
    <property type="entry name" value="MITOCHONDRIAL PEPTIDE METHIONINE SULFOXIDE REDUCTASE"/>
    <property type="match status" value="1"/>
</dbReference>
<dbReference type="Proteomes" id="UP000001449">
    <property type="component" value="Unassembled WGS sequence"/>
</dbReference>